<sequence length="219" mass="23918">MKFFIDTANLEEIRKAKALGMVDGVTTNPTLMSREASDWREVAAAICAEIDGPVSLEVIAQDAEGMIREARDLVGFGPNVVVKIPMTLEGIKAVRQLNSMNIATNMTLVFSPLQALAAAKAGAHYVSPFVGRLDDVGHEGMELVSQILTIYDNYMFDTQVLVASVRSMTHVLEAAMLGAHVVTIPFKIMNQLTAHPLTDKGLKAFLADWEKKQQTDKSQ</sequence>
<keyword evidence="11" id="KW-1185">Reference proteome</keyword>
<dbReference type="OrthoDB" id="9807051at2"/>
<comment type="catalytic activity">
    <reaction evidence="8 9">
        <text>D-sedoheptulose 7-phosphate + D-glyceraldehyde 3-phosphate = D-erythrose 4-phosphate + beta-D-fructose 6-phosphate</text>
        <dbReference type="Rhea" id="RHEA:17053"/>
        <dbReference type="ChEBI" id="CHEBI:16897"/>
        <dbReference type="ChEBI" id="CHEBI:57483"/>
        <dbReference type="ChEBI" id="CHEBI:57634"/>
        <dbReference type="ChEBI" id="CHEBI:59776"/>
        <dbReference type="EC" id="2.2.1.2"/>
    </reaction>
</comment>
<evidence type="ECO:0000256" key="1">
    <source>
        <dbReference type="ARBA" id="ARBA00004496"/>
    </source>
</evidence>
<keyword evidence="7 9" id="KW-0704">Schiff base</keyword>
<dbReference type="GO" id="GO:0006098">
    <property type="term" value="P:pentose-phosphate shunt"/>
    <property type="evidence" value="ECO:0007669"/>
    <property type="project" value="UniProtKB-UniRule"/>
</dbReference>
<proteinExistence type="inferred from homology"/>
<dbReference type="GO" id="GO:0005737">
    <property type="term" value="C:cytoplasm"/>
    <property type="evidence" value="ECO:0007669"/>
    <property type="project" value="UniProtKB-SubCell"/>
</dbReference>
<dbReference type="EC" id="2.2.1.2" evidence="9"/>
<organism evidence="10 11">
    <name type="scientific">Desulfoplanes formicivorans</name>
    <dbReference type="NCBI Taxonomy" id="1592317"/>
    <lineage>
        <taxon>Bacteria</taxon>
        <taxon>Pseudomonadati</taxon>
        <taxon>Thermodesulfobacteriota</taxon>
        <taxon>Desulfovibrionia</taxon>
        <taxon>Desulfovibrionales</taxon>
        <taxon>Desulfoplanaceae</taxon>
        <taxon>Desulfoplanes</taxon>
    </lineage>
</organism>
<keyword evidence="5 9" id="KW-0808">Transferase</keyword>
<dbReference type="GO" id="GO:0016832">
    <property type="term" value="F:aldehyde-lyase activity"/>
    <property type="evidence" value="ECO:0007669"/>
    <property type="project" value="InterPro"/>
</dbReference>
<dbReference type="HAMAP" id="MF_00494">
    <property type="entry name" value="Transaldolase_3b"/>
    <property type="match status" value="1"/>
</dbReference>
<dbReference type="InterPro" id="IPR001585">
    <property type="entry name" value="TAL/FSA"/>
</dbReference>
<evidence type="ECO:0000256" key="3">
    <source>
        <dbReference type="ARBA" id="ARBA00005740"/>
    </source>
</evidence>
<dbReference type="InterPro" id="IPR022999">
    <property type="entry name" value="Transaldolase_3B"/>
</dbReference>
<dbReference type="GO" id="GO:0004801">
    <property type="term" value="F:transaldolase activity"/>
    <property type="evidence" value="ECO:0007669"/>
    <property type="project" value="UniProtKB-UniRule"/>
</dbReference>
<protein>
    <recommendedName>
        <fullName evidence="9">Probable transaldolase</fullName>
        <ecNumber evidence="9">2.2.1.2</ecNumber>
    </recommendedName>
</protein>
<dbReference type="InterPro" id="IPR004731">
    <property type="entry name" value="Transaldolase_3B/F6P_aldolase"/>
</dbReference>
<dbReference type="GO" id="GO:0042182">
    <property type="term" value="P:ketone catabolic process"/>
    <property type="evidence" value="ECO:0007669"/>
    <property type="project" value="UniProtKB-ARBA"/>
</dbReference>
<dbReference type="RefSeq" id="WP_069859531.1">
    <property type="nucleotide sequence ID" value="NZ_BDFE01000017.1"/>
</dbReference>
<evidence type="ECO:0000256" key="4">
    <source>
        <dbReference type="ARBA" id="ARBA00022490"/>
    </source>
</evidence>
<evidence type="ECO:0000313" key="11">
    <source>
        <dbReference type="Proteomes" id="UP000095200"/>
    </source>
</evidence>
<dbReference type="UniPathway" id="UPA00115">
    <property type="reaction ID" value="UER00414"/>
</dbReference>
<evidence type="ECO:0000313" key="10">
    <source>
        <dbReference type="EMBL" id="GAU09276.1"/>
    </source>
</evidence>
<dbReference type="InterPro" id="IPR033919">
    <property type="entry name" value="TSA/FSA_arc/bac"/>
</dbReference>
<comment type="similarity">
    <text evidence="3 9">Belongs to the transaldolase family. Type 3B subfamily.</text>
</comment>
<dbReference type="Gene3D" id="3.20.20.70">
    <property type="entry name" value="Aldolase class I"/>
    <property type="match status" value="1"/>
</dbReference>
<dbReference type="GO" id="GO:0005975">
    <property type="term" value="P:carbohydrate metabolic process"/>
    <property type="evidence" value="ECO:0007669"/>
    <property type="project" value="InterPro"/>
</dbReference>
<gene>
    <name evidence="9" type="primary">tal</name>
    <name evidence="10" type="ORF">DPF_1998</name>
</gene>
<keyword evidence="4 9" id="KW-0963">Cytoplasm</keyword>
<dbReference type="InterPro" id="IPR013785">
    <property type="entry name" value="Aldolase_TIM"/>
</dbReference>
<dbReference type="PANTHER" id="PTHR10683">
    <property type="entry name" value="TRANSALDOLASE"/>
    <property type="match status" value="1"/>
</dbReference>
<dbReference type="PANTHER" id="PTHR10683:SF40">
    <property type="entry name" value="FRUCTOSE-6-PHOSPHATE ALDOLASE 1-RELATED"/>
    <property type="match status" value="1"/>
</dbReference>
<dbReference type="SUPFAM" id="SSF51569">
    <property type="entry name" value="Aldolase"/>
    <property type="match status" value="1"/>
</dbReference>
<evidence type="ECO:0000256" key="8">
    <source>
        <dbReference type="ARBA" id="ARBA00048810"/>
    </source>
</evidence>
<dbReference type="Pfam" id="PF00923">
    <property type="entry name" value="TAL_FSA"/>
    <property type="match status" value="1"/>
</dbReference>
<comment type="pathway">
    <text evidence="2 9">Carbohydrate degradation; pentose phosphate pathway; D-glyceraldehyde 3-phosphate and beta-D-fructose 6-phosphate from D-ribose 5-phosphate and D-xylulose 5-phosphate (non-oxidative stage): step 2/3.</text>
</comment>
<dbReference type="EMBL" id="BDFE01000017">
    <property type="protein sequence ID" value="GAU09276.1"/>
    <property type="molecule type" value="Genomic_DNA"/>
</dbReference>
<dbReference type="AlphaFoldDB" id="A0A194AJP4"/>
<dbReference type="CDD" id="cd00956">
    <property type="entry name" value="Transaldolase_FSA"/>
    <property type="match status" value="1"/>
</dbReference>
<evidence type="ECO:0000256" key="5">
    <source>
        <dbReference type="ARBA" id="ARBA00022679"/>
    </source>
</evidence>
<name>A0A194AJP4_9BACT</name>
<reference evidence="11" key="1">
    <citation type="submission" date="2016-06" db="EMBL/GenBank/DDBJ databases">
        <title>Draft genome sequence of Desulfoplanes formicivorans strain Pf12B.</title>
        <authorList>
            <person name="Watanabe M."/>
            <person name="Kojima H."/>
            <person name="Fukui M."/>
        </authorList>
    </citation>
    <scope>NUCLEOTIDE SEQUENCE [LARGE SCALE GENOMIC DNA]</scope>
    <source>
        <strain evidence="11">Pf12B</strain>
    </source>
</reference>
<dbReference type="InterPro" id="IPR018225">
    <property type="entry name" value="Transaldolase_AS"/>
</dbReference>
<dbReference type="Proteomes" id="UP000095200">
    <property type="component" value="Unassembled WGS sequence"/>
</dbReference>
<dbReference type="PROSITE" id="PS00958">
    <property type="entry name" value="TRANSALDOLASE_2"/>
    <property type="match status" value="1"/>
</dbReference>
<accession>A0A194AJP4</accession>
<evidence type="ECO:0000256" key="7">
    <source>
        <dbReference type="ARBA" id="ARBA00023270"/>
    </source>
</evidence>
<evidence type="ECO:0000256" key="6">
    <source>
        <dbReference type="ARBA" id="ARBA00023126"/>
    </source>
</evidence>
<dbReference type="STRING" id="1592317.DPF_1998"/>
<dbReference type="PROSITE" id="PS01054">
    <property type="entry name" value="TRANSALDOLASE_1"/>
    <property type="match status" value="1"/>
</dbReference>
<evidence type="ECO:0000256" key="2">
    <source>
        <dbReference type="ARBA" id="ARBA00004857"/>
    </source>
</evidence>
<dbReference type="FunFam" id="3.20.20.70:FF:000018">
    <property type="entry name" value="Probable transaldolase"/>
    <property type="match status" value="1"/>
</dbReference>
<dbReference type="NCBIfam" id="TIGR00875">
    <property type="entry name" value="fsa_talC_mipB"/>
    <property type="match status" value="1"/>
</dbReference>
<keyword evidence="6 9" id="KW-0570">Pentose shunt</keyword>
<feature type="active site" description="Schiff-base intermediate with substrate" evidence="9">
    <location>
        <position position="83"/>
    </location>
</feature>
<comment type="caution">
    <text evidence="10">The sequence shown here is derived from an EMBL/GenBank/DDBJ whole genome shotgun (WGS) entry which is preliminary data.</text>
</comment>
<comment type="function">
    <text evidence="9">Transaldolase is important for the balance of metabolites in the pentose-phosphate pathway.</text>
</comment>
<evidence type="ECO:0000256" key="9">
    <source>
        <dbReference type="HAMAP-Rule" id="MF_00494"/>
    </source>
</evidence>
<comment type="subcellular location">
    <subcellularLocation>
        <location evidence="1 9">Cytoplasm</location>
    </subcellularLocation>
</comment>